<dbReference type="GO" id="GO:0046872">
    <property type="term" value="F:metal ion binding"/>
    <property type="evidence" value="ECO:0007669"/>
    <property type="project" value="UniProtKB-KW"/>
</dbReference>
<evidence type="ECO:0000259" key="6">
    <source>
        <dbReference type="PROSITE" id="PS00125"/>
    </source>
</evidence>
<feature type="region of interest" description="Disordered" evidence="5">
    <location>
        <begin position="445"/>
        <end position="483"/>
    </location>
</feature>
<feature type="region of interest" description="Disordered" evidence="5">
    <location>
        <begin position="781"/>
        <end position="800"/>
    </location>
</feature>
<evidence type="ECO:0000256" key="4">
    <source>
        <dbReference type="RuleBase" id="RU004273"/>
    </source>
</evidence>
<dbReference type="PANTHER" id="PTHR45668">
    <property type="entry name" value="SERINE/THREONINE-PROTEIN PHOSPHATASE 5-RELATED"/>
    <property type="match status" value="1"/>
</dbReference>
<name>A0A7J6PI02_PEROL</name>
<dbReference type="InterPro" id="IPR051134">
    <property type="entry name" value="PPP_phosphatase"/>
</dbReference>
<dbReference type="Proteomes" id="UP000541610">
    <property type="component" value="Unassembled WGS sequence"/>
</dbReference>
<dbReference type="Pfam" id="PF00149">
    <property type="entry name" value="Metallophos"/>
    <property type="match status" value="1"/>
</dbReference>
<dbReference type="EMBL" id="JABANP010000017">
    <property type="protein sequence ID" value="KAF4695765.1"/>
    <property type="molecule type" value="Genomic_DNA"/>
</dbReference>
<evidence type="ECO:0000256" key="1">
    <source>
        <dbReference type="ARBA" id="ARBA00001936"/>
    </source>
</evidence>
<protein>
    <recommendedName>
        <fullName evidence="4">Serine/threonine-protein phosphatase</fullName>
        <ecNumber evidence="4">3.1.3.16</ecNumber>
    </recommendedName>
</protein>
<evidence type="ECO:0000313" key="8">
    <source>
        <dbReference type="Proteomes" id="UP000541610"/>
    </source>
</evidence>
<dbReference type="PRINTS" id="PR00114">
    <property type="entry name" value="STPHPHTASE"/>
</dbReference>
<evidence type="ECO:0000313" key="7">
    <source>
        <dbReference type="EMBL" id="KAF4695765.1"/>
    </source>
</evidence>
<dbReference type="GO" id="GO:0004722">
    <property type="term" value="F:protein serine/threonine phosphatase activity"/>
    <property type="evidence" value="ECO:0007669"/>
    <property type="project" value="UniProtKB-EC"/>
</dbReference>
<keyword evidence="2" id="KW-0479">Metal-binding</keyword>
<evidence type="ECO:0000256" key="2">
    <source>
        <dbReference type="ARBA" id="ARBA00022723"/>
    </source>
</evidence>
<comment type="similarity">
    <text evidence="4">Belongs to the PPP phosphatase family.</text>
</comment>
<reference evidence="7 8" key="1">
    <citation type="submission" date="2020-04" db="EMBL/GenBank/DDBJ databases">
        <title>Perkinsus olseni comparative genomics.</title>
        <authorList>
            <person name="Bogema D.R."/>
        </authorList>
    </citation>
    <scope>NUCLEOTIDE SEQUENCE [LARGE SCALE GENOMIC DNA]</scope>
    <source>
        <strain evidence="7">00978-12</strain>
    </source>
</reference>
<gene>
    <name evidence="7" type="ORF">FOZ60_003361</name>
</gene>
<evidence type="ECO:0000256" key="5">
    <source>
        <dbReference type="SAM" id="MobiDB-lite"/>
    </source>
</evidence>
<keyword evidence="4" id="KW-0378">Hydrolase</keyword>
<dbReference type="Gene3D" id="3.60.21.10">
    <property type="match status" value="1"/>
</dbReference>
<dbReference type="PROSITE" id="PS00125">
    <property type="entry name" value="SER_THR_PHOSPHATASE"/>
    <property type="match status" value="1"/>
</dbReference>
<dbReference type="SUPFAM" id="SSF56300">
    <property type="entry name" value="Metallo-dependent phosphatases"/>
    <property type="match status" value="1"/>
</dbReference>
<feature type="domain" description="Serine/threonine specific protein phosphatases" evidence="6">
    <location>
        <begin position="213"/>
        <end position="218"/>
    </location>
</feature>
<dbReference type="PANTHER" id="PTHR45668:SF5">
    <property type="entry name" value="SERINE_THREONINE-PROTEIN PHOSPHATASE 5"/>
    <property type="match status" value="1"/>
</dbReference>
<dbReference type="AlphaFoldDB" id="A0A7J6PI02"/>
<accession>A0A7J6PI02</accession>
<dbReference type="InterPro" id="IPR029052">
    <property type="entry name" value="Metallo-depent_PP-like"/>
</dbReference>
<dbReference type="OrthoDB" id="445564at2759"/>
<evidence type="ECO:0000256" key="3">
    <source>
        <dbReference type="ARBA" id="ARBA00023211"/>
    </source>
</evidence>
<dbReference type="SMART" id="SM00156">
    <property type="entry name" value="PP2Ac"/>
    <property type="match status" value="1"/>
</dbReference>
<sequence length="800" mass="89540">MGWLSNILQWCCGPDERSKEEALELDIDRDEEAAVVADEAEYVFEQAALASRVRDVLLNRLPRWLTEPLVSVEEGRYLYDDGDAGGDTDADVIFEKLWKRLPAAIDRPEYIPLLSYETVRAVLGRAVEWFERNPSEALVDVKIPRNFGKVTVCGDTHGQLQDVLWLIFENGAPSESHTYVINGDVCDRGMFSVEIWTLFLAYKLKVPSSVVLLRGNHENPYCNERPRQIFGGGFAIECREKYPDRPDIYANLFKPLFRELPVFAVVDEKIFVVHGGIFRDGKVRLEDLRKANHRQFLEPASGSKMSKISGEESGSEEVETPDDWTWDYRVLFDAQWADPHGGNGIIRGSRGPVTIRWGRDVTEEFLATNRLQMIVRSHQCMSRRGFGFDHNRRVLTIFSASNYQKNRNKGAVAILRQDEGGRAGGAAPLDVDLLEYRPPDVKTLAHLGSMTRAASRRTDGEDSGSETTTDEKAAKEGGPSGRRFNFSDIDLHIFRPPDSSTMELATHLLAARKHDIIEYAIPVLSALNDPSEEETAQAWTRILATVVTDGLDWAHLIKSGTLLLDDHDGVLLGRVTVHVTHPHNGKLLLYRREVERLANDNGVSSEELVFRLHHTSASLSAAEMTRLIPEALRGHGVLTAPYTAANDETDETARRLAHQFLLVKDDDGNVQLRRDSDGKGPYPVSRGLRDVLESVLPGSPDLDEVLVRGGHEPGERACYRLHEKIISQFAHDMAETILLFLCGNRLAICGACKLADHQQTGLLDRDLFKETASYGGWQTSRTEAQQHVSGRRIPLGGARE</sequence>
<keyword evidence="3" id="KW-0464">Manganese</keyword>
<dbReference type="EC" id="3.1.3.16" evidence="4"/>
<dbReference type="InterPro" id="IPR006186">
    <property type="entry name" value="Ser/Thr-sp_prot-phosphatase"/>
</dbReference>
<proteinExistence type="inferred from homology"/>
<comment type="catalytic activity">
    <reaction evidence="4">
        <text>O-phospho-L-threonyl-[protein] + H2O = L-threonyl-[protein] + phosphate</text>
        <dbReference type="Rhea" id="RHEA:47004"/>
        <dbReference type="Rhea" id="RHEA-COMP:11060"/>
        <dbReference type="Rhea" id="RHEA-COMP:11605"/>
        <dbReference type="ChEBI" id="CHEBI:15377"/>
        <dbReference type="ChEBI" id="CHEBI:30013"/>
        <dbReference type="ChEBI" id="CHEBI:43474"/>
        <dbReference type="ChEBI" id="CHEBI:61977"/>
        <dbReference type="EC" id="3.1.3.16"/>
    </reaction>
</comment>
<comment type="caution">
    <text evidence="7">The sequence shown here is derived from an EMBL/GenBank/DDBJ whole genome shotgun (WGS) entry which is preliminary data.</text>
</comment>
<dbReference type="InterPro" id="IPR004843">
    <property type="entry name" value="Calcineurin-like_PHP"/>
</dbReference>
<organism evidence="7 8">
    <name type="scientific">Perkinsus olseni</name>
    <name type="common">Perkinsus atlanticus</name>
    <dbReference type="NCBI Taxonomy" id="32597"/>
    <lineage>
        <taxon>Eukaryota</taxon>
        <taxon>Sar</taxon>
        <taxon>Alveolata</taxon>
        <taxon>Perkinsozoa</taxon>
        <taxon>Perkinsea</taxon>
        <taxon>Perkinsida</taxon>
        <taxon>Perkinsidae</taxon>
        <taxon>Perkinsus</taxon>
    </lineage>
</organism>
<comment type="cofactor">
    <cofactor evidence="1">
        <name>Mn(2+)</name>
        <dbReference type="ChEBI" id="CHEBI:29035"/>
    </cofactor>
</comment>